<feature type="domain" description="Cytochrome c" evidence="19">
    <location>
        <begin position="172"/>
        <end position="272"/>
    </location>
</feature>
<name>A0A2W5K9W1_ANCNO</name>
<dbReference type="GO" id="GO:0042597">
    <property type="term" value="C:periplasmic space"/>
    <property type="evidence" value="ECO:0007669"/>
    <property type="project" value="UniProtKB-SubCell"/>
</dbReference>
<dbReference type="EC" id="2.8.5.2" evidence="14"/>
<dbReference type="NCBIfam" id="TIGR04484">
    <property type="entry name" value="thiosulf_SoxA"/>
    <property type="match status" value="1"/>
</dbReference>
<organism evidence="20 21">
    <name type="scientific">Ancylobacter novellus</name>
    <name type="common">Thiobacillus novellus</name>
    <dbReference type="NCBI Taxonomy" id="921"/>
    <lineage>
        <taxon>Bacteria</taxon>
        <taxon>Pseudomonadati</taxon>
        <taxon>Pseudomonadota</taxon>
        <taxon>Alphaproteobacteria</taxon>
        <taxon>Hyphomicrobiales</taxon>
        <taxon>Xanthobacteraceae</taxon>
        <taxon>Ancylobacter</taxon>
    </lineage>
</organism>
<evidence type="ECO:0000256" key="10">
    <source>
        <dbReference type="ARBA" id="ARBA00023004"/>
    </source>
</evidence>
<evidence type="ECO:0000313" key="20">
    <source>
        <dbReference type="EMBL" id="PZQ12374.1"/>
    </source>
</evidence>
<sequence>MRPKATGAAFLGVAAIALSLGLTGLGSAQDGVNANSSTSAAEIERYRKMIDDPMANPGFLNVDRGEALWAEARGDQNVSLETCDLGEGPGVLEGAYAKLPRYFKDADQVMDLEQRLLWCMEKIQAFDTKAIRAKPFSGPGRGSDMEDLVAFIANKSSGMKIEAPLSHEKEKELYKVGEQLFFRRSSVMDFSCATCHGAANKRIRTTDLPQFDVPNKSAQASMGSWPTYRVSQSATRTMQHRLWDCYRQMRMPAPGYASEAVTAVTLYLNKSAEGGELKVPSIKR</sequence>
<keyword evidence="8 14" id="KW-0574">Periplasm</keyword>
<dbReference type="InterPro" id="IPR009056">
    <property type="entry name" value="Cyt_c-like_dom"/>
</dbReference>
<gene>
    <name evidence="20" type="primary">soxA</name>
    <name evidence="20" type="ORF">DI565_16235</name>
</gene>
<feature type="chain" id="PRO_5015849472" description="SoxAX cytochrome complex subunit A" evidence="18">
    <location>
        <begin position="29"/>
        <end position="284"/>
    </location>
</feature>
<dbReference type="Pfam" id="PF21342">
    <property type="entry name" value="SoxA-TsdA_cyt-c"/>
    <property type="match status" value="1"/>
</dbReference>
<keyword evidence="6 14" id="KW-0479">Metal-binding</keyword>
<evidence type="ECO:0000259" key="19">
    <source>
        <dbReference type="PROSITE" id="PS51007"/>
    </source>
</evidence>
<evidence type="ECO:0000256" key="1">
    <source>
        <dbReference type="ARBA" id="ARBA00004418"/>
    </source>
</evidence>
<keyword evidence="4 14" id="KW-0349">Heme</keyword>
<keyword evidence="7 18" id="KW-0732">Signal</keyword>
<evidence type="ECO:0000256" key="11">
    <source>
        <dbReference type="ARBA" id="ARBA00025746"/>
    </source>
</evidence>
<comment type="similarity">
    <text evidence="11 14">Belongs to the SoxA family.</text>
</comment>
<feature type="binding site" description="axial binding residue" evidence="17">
    <location>
        <position position="245"/>
    </location>
    <ligand>
        <name>heme c</name>
        <dbReference type="ChEBI" id="CHEBI:61717"/>
        <label>2</label>
    </ligand>
    <ligandPart>
        <name>Fe</name>
        <dbReference type="ChEBI" id="CHEBI:18248"/>
    </ligandPart>
</feature>
<dbReference type="Proteomes" id="UP000249577">
    <property type="component" value="Unassembled WGS sequence"/>
</dbReference>
<evidence type="ECO:0000256" key="4">
    <source>
        <dbReference type="ARBA" id="ARBA00022617"/>
    </source>
</evidence>
<dbReference type="FunFam" id="1.10.760.10:FF:000030">
    <property type="entry name" value="L-cysteine S-thiosulfotransferase subunit SoxA"/>
    <property type="match status" value="1"/>
</dbReference>
<keyword evidence="3 14" id="KW-0813">Transport</keyword>
<keyword evidence="5 14" id="KW-0808">Transferase</keyword>
<evidence type="ECO:0000313" key="21">
    <source>
        <dbReference type="Proteomes" id="UP000249577"/>
    </source>
</evidence>
<dbReference type="GO" id="GO:0070069">
    <property type="term" value="C:cytochrome complex"/>
    <property type="evidence" value="ECO:0007669"/>
    <property type="project" value="InterPro"/>
</dbReference>
<evidence type="ECO:0000256" key="15">
    <source>
        <dbReference type="PIRSR" id="PIRSR038455-1"/>
    </source>
</evidence>
<dbReference type="GO" id="GO:0016740">
    <property type="term" value="F:transferase activity"/>
    <property type="evidence" value="ECO:0007669"/>
    <property type="project" value="UniProtKB-KW"/>
</dbReference>
<feature type="binding site" description="axial binding residue" evidence="17">
    <location>
        <position position="196"/>
    </location>
    <ligand>
        <name>heme c</name>
        <dbReference type="ChEBI" id="CHEBI:61717"/>
        <label>2</label>
    </ligand>
    <ligandPart>
        <name>Fe</name>
        <dbReference type="ChEBI" id="CHEBI:18248"/>
    </ligandPart>
</feature>
<comment type="function">
    <text evidence="14">C-type monoheme cytochrome, which is part of the SoxAX cytochrome complex involved in sulfur oxidation. The SoxAX complex catalyzes the formation of a heterodisulfide bond between the conserved cysteine residue on a sulfur carrier SoxYZ complex subunit SoxY and thiosulfate or other inorganic sulfur substrates. This leads to the liberation of two electrons, which may be transferred from the SoxAX complex to another cytochrome c that then channels them into the respiratory electron transport chain. Some electrons may be used for reductive CO(2) fixation.</text>
</comment>
<dbReference type="InterPro" id="IPR025710">
    <property type="entry name" value="SoxA"/>
</dbReference>
<comment type="subunit">
    <text evidence="2 14">Heterodimer of SoxA and SoxX.</text>
</comment>
<comment type="caution">
    <text evidence="20">The sequence shown here is derived from an EMBL/GenBank/DDBJ whole genome shotgun (WGS) entry which is preliminary data.</text>
</comment>
<evidence type="ECO:0000256" key="13">
    <source>
        <dbReference type="ARBA" id="ARBA00048423"/>
    </source>
</evidence>
<protein>
    <recommendedName>
        <fullName evidence="14">SoxAX cytochrome complex subunit A</fullName>
        <ecNumber evidence="14">2.8.5.2</ecNumber>
    </recommendedName>
    <alternativeName>
        <fullName evidence="14">Protein SoxA</fullName>
    </alternativeName>
    <alternativeName>
        <fullName evidence="14">Sulfur oxidizing protein A</fullName>
    </alternativeName>
    <alternativeName>
        <fullName evidence="14">Thiosulfate-oxidizing multienzyme system protein SoxA</fullName>
    </alternativeName>
</protein>
<feature type="binding site" description="axial binding residue" evidence="17">
    <location>
        <position position="119"/>
    </location>
    <ligand>
        <name>heme c</name>
        <dbReference type="ChEBI" id="CHEBI:61717"/>
        <label>1</label>
    </ligand>
    <ligandPart>
        <name>Fe</name>
        <dbReference type="ChEBI" id="CHEBI:18248"/>
    </ligandPart>
</feature>
<dbReference type="PIRSF" id="PIRSF038455">
    <property type="entry name" value="SoxA"/>
    <property type="match status" value="1"/>
</dbReference>
<comment type="catalytic activity">
    <reaction evidence="12 14">
        <text>L-cysteinyl-[SoxY protein] + thiosulfate + 2 Fe(III)-[cytochrome c] = S-sulfosulfanyl-L-cysteinyl-[SoxY protein] + 2 Fe(II)-[cytochrome c] + 2 H(+)</text>
        <dbReference type="Rhea" id="RHEA:56720"/>
        <dbReference type="Rhea" id="RHEA-COMP:10350"/>
        <dbReference type="Rhea" id="RHEA-COMP:14328"/>
        <dbReference type="Rhea" id="RHEA-COMP:14399"/>
        <dbReference type="Rhea" id="RHEA-COMP:14691"/>
        <dbReference type="ChEBI" id="CHEBI:15378"/>
        <dbReference type="ChEBI" id="CHEBI:29033"/>
        <dbReference type="ChEBI" id="CHEBI:29034"/>
        <dbReference type="ChEBI" id="CHEBI:29950"/>
        <dbReference type="ChEBI" id="CHEBI:33542"/>
        <dbReference type="ChEBI" id="CHEBI:139321"/>
        <dbReference type="EC" id="2.8.5.2"/>
    </reaction>
</comment>
<feature type="binding site" description="covalent" evidence="16">
    <location>
        <position position="192"/>
    </location>
    <ligand>
        <name>heme c</name>
        <dbReference type="ChEBI" id="CHEBI:61717"/>
        <label>2</label>
    </ligand>
</feature>
<dbReference type="GO" id="GO:0020037">
    <property type="term" value="F:heme binding"/>
    <property type="evidence" value="ECO:0007669"/>
    <property type="project" value="InterPro"/>
</dbReference>
<evidence type="ECO:0000256" key="8">
    <source>
        <dbReference type="ARBA" id="ARBA00022764"/>
    </source>
</evidence>
<comment type="cofactor">
    <cofactor evidence="14">
        <name>heme</name>
        <dbReference type="ChEBI" id="CHEBI:30413"/>
    </cofactor>
    <text evidence="14">Binds 1 heme group per subunit.</text>
</comment>
<evidence type="ECO:0000256" key="9">
    <source>
        <dbReference type="ARBA" id="ARBA00022982"/>
    </source>
</evidence>
<dbReference type="GO" id="GO:0046872">
    <property type="term" value="F:metal ion binding"/>
    <property type="evidence" value="ECO:0007669"/>
    <property type="project" value="UniProtKB-KW"/>
</dbReference>
<keyword evidence="9 14" id="KW-0249">Electron transport</keyword>
<comment type="catalytic activity">
    <reaction evidence="13 14">
        <text>S-sulfanyl-L-cysteinyl-[SoxY protein] + thiosulfate + 2 Fe(III)-[cytochrome c] = S-(2-sulfodisulfanyl)-L-cysteinyl-[SoxY protein] + 2 Fe(II)-[cytochrome c] + 2 H(+)</text>
        <dbReference type="Rhea" id="RHEA:51224"/>
        <dbReference type="Rhea" id="RHEA-COMP:10350"/>
        <dbReference type="Rhea" id="RHEA-COMP:14399"/>
        <dbReference type="Rhea" id="RHEA-COMP:14689"/>
        <dbReference type="Rhea" id="RHEA-COMP:14690"/>
        <dbReference type="ChEBI" id="CHEBI:15378"/>
        <dbReference type="ChEBI" id="CHEBI:29033"/>
        <dbReference type="ChEBI" id="CHEBI:29034"/>
        <dbReference type="ChEBI" id="CHEBI:33542"/>
        <dbReference type="ChEBI" id="CHEBI:61963"/>
        <dbReference type="ChEBI" id="CHEBI:140664"/>
        <dbReference type="EC" id="2.8.5.2"/>
    </reaction>
</comment>
<dbReference type="InterPro" id="IPR036909">
    <property type="entry name" value="Cyt_c-like_dom_sf"/>
</dbReference>
<keyword evidence="10 14" id="KW-0408">Iron</keyword>
<evidence type="ECO:0000256" key="6">
    <source>
        <dbReference type="ARBA" id="ARBA00022723"/>
    </source>
</evidence>
<feature type="binding site" evidence="16">
    <location>
        <position position="241"/>
    </location>
    <ligand>
        <name>substrate</name>
    </ligand>
</feature>
<evidence type="ECO:0000256" key="16">
    <source>
        <dbReference type="PIRSR" id="PIRSR038455-2"/>
    </source>
</evidence>
<evidence type="ECO:0000256" key="18">
    <source>
        <dbReference type="SAM" id="SignalP"/>
    </source>
</evidence>
<evidence type="ECO:0000256" key="3">
    <source>
        <dbReference type="ARBA" id="ARBA00022448"/>
    </source>
</evidence>
<dbReference type="Gene3D" id="1.10.760.10">
    <property type="entry name" value="Cytochrome c-like domain"/>
    <property type="match status" value="2"/>
</dbReference>
<feature type="active site" description="Cysteine persulfide intermediate" evidence="15">
    <location>
        <position position="245"/>
    </location>
</feature>
<dbReference type="AlphaFoldDB" id="A0A2W5K9W1"/>
<accession>A0A2W5K9W1</accession>
<comment type="subcellular location">
    <subcellularLocation>
        <location evidence="1 14">Periplasm</location>
    </subcellularLocation>
</comment>
<evidence type="ECO:0000256" key="5">
    <source>
        <dbReference type="ARBA" id="ARBA00022679"/>
    </source>
</evidence>
<evidence type="ECO:0000256" key="7">
    <source>
        <dbReference type="ARBA" id="ARBA00022729"/>
    </source>
</evidence>
<proteinExistence type="inferred from homology"/>
<dbReference type="PROSITE" id="PS51007">
    <property type="entry name" value="CYTC"/>
    <property type="match status" value="1"/>
</dbReference>
<feature type="binding site" description="covalent" evidence="16">
    <location>
        <position position="83"/>
    </location>
    <ligand>
        <name>heme c</name>
        <dbReference type="ChEBI" id="CHEBI:61717"/>
        <label>1</label>
    </ligand>
</feature>
<evidence type="ECO:0000256" key="17">
    <source>
        <dbReference type="PIRSR" id="PIRSR038455-3"/>
    </source>
</evidence>
<evidence type="ECO:0000256" key="14">
    <source>
        <dbReference type="PIRNR" id="PIRNR038455"/>
    </source>
</evidence>
<dbReference type="GO" id="GO:0009055">
    <property type="term" value="F:electron transfer activity"/>
    <property type="evidence" value="ECO:0007669"/>
    <property type="project" value="InterPro"/>
</dbReference>
<dbReference type="GO" id="GO:0016669">
    <property type="term" value="F:oxidoreductase activity, acting on a sulfur group of donors, cytochrome as acceptor"/>
    <property type="evidence" value="ECO:0007669"/>
    <property type="project" value="InterPro"/>
</dbReference>
<feature type="signal peptide" evidence="18">
    <location>
        <begin position="1"/>
        <end position="28"/>
    </location>
</feature>
<reference evidence="20 21" key="1">
    <citation type="submission" date="2017-08" db="EMBL/GenBank/DDBJ databases">
        <title>Infants hospitalized years apart are colonized by the same room-sourced microbial strains.</title>
        <authorList>
            <person name="Brooks B."/>
            <person name="Olm M.R."/>
            <person name="Firek B.A."/>
            <person name="Baker R."/>
            <person name="Thomas B.C."/>
            <person name="Morowitz M.J."/>
            <person name="Banfield J.F."/>
        </authorList>
    </citation>
    <scope>NUCLEOTIDE SEQUENCE [LARGE SCALE GENOMIC DNA]</scope>
    <source>
        <strain evidence="20">S2_005_003_R2_43</strain>
    </source>
</reference>
<comment type="cofactor">
    <cofactor evidence="16">
        <name>heme</name>
        <dbReference type="ChEBI" id="CHEBI:30413"/>
    </cofactor>
    <text evidence="16">Binds 2 heme groups per subunit.</text>
</comment>
<feature type="binding site" description="covalent" evidence="16">
    <location>
        <position position="195"/>
    </location>
    <ligand>
        <name>heme c</name>
        <dbReference type="ChEBI" id="CHEBI:61717"/>
        <label>2</label>
    </ligand>
</feature>
<dbReference type="SUPFAM" id="SSF46626">
    <property type="entry name" value="Cytochrome c"/>
    <property type="match status" value="2"/>
</dbReference>
<evidence type="ECO:0000256" key="2">
    <source>
        <dbReference type="ARBA" id="ARBA00011530"/>
    </source>
</evidence>
<evidence type="ECO:0000256" key="12">
    <source>
        <dbReference type="ARBA" id="ARBA00048077"/>
    </source>
</evidence>
<dbReference type="GO" id="GO:0019417">
    <property type="term" value="P:sulfur oxidation"/>
    <property type="evidence" value="ECO:0007669"/>
    <property type="project" value="InterPro"/>
</dbReference>
<dbReference type="EMBL" id="QFPN01000009">
    <property type="protein sequence ID" value="PZQ12374.1"/>
    <property type="molecule type" value="Genomic_DNA"/>
</dbReference>